<dbReference type="Gene3D" id="3.30.420.40">
    <property type="match status" value="1"/>
</dbReference>
<organism evidence="1 2">
    <name type="scientific">Pradoshia eiseniae</name>
    <dbReference type="NCBI Taxonomy" id="2064768"/>
    <lineage>
        <taxon>Bacteria</taxon>
        <taxon>Bacillati</taxon>
        <taxon>Bacillota</taxon>
        <taxon>Bacilli</taxon>
        <taxon>Bacillales</taxon>
        <taxon>Bacillaceae</taxon>
        <taxon>Pradoshia</taxon>
    </lineage>
</organism>
<name>A0A2S7MZV2_9BACI</name>
<accession>A0A2S7MZV2</accession>
<evidence type="ECO:0000313" key="1">
    <source>
        <dbReference type="EMBL" id="PQD95361.1"/>
    </source>
</evidence>
<dbReference type="SUPFAM" id="SSF53067">
    <property type="entry name" value="Actin-like ATPase domain"/>
    <property type="match status" value="1"/>
</dbReference>
<dbReference type="PANTHER" id="PTHR32432">
    <property type="entry name" value="CELL DIVISION PROTEIN FTSA-RELATED"/>
    <property type="match status" value="1"/>
</dbReference>
<dbReference type="InterPro" id="IPR050696">
    <property type="entry name" value="FtsA/MreB"/>
</dbReference>
<dbReference type="InterPro" id="IPR043129">
    <property type="entry name" value="ATPase_NBD"/>
</dbReference>
<reference evidence="1 2" key="1">
    <citation type="submission" date="2017-12" db="EMBL/GenBank/DDBJ databases">
        <title>Taxonomic description and draft genome of Pradoshia cofamensis Gen. nov., sp. nov., a thermotolerant bacillale isolated from anterior gut of earthworm Eisenia fetida.</title>
        <authorList>
            <person name="Saha T."/>
            <person name="Chakraborty R."/>
        </authorList>
    </citation>
    <scope>NUCLEOTIDE SEQUENCE [LARGE SCALE GENOMIC DNA]</scope>
    <source>
        <strain evidence="1 2">EAG3</strain>
    </source>
</reference>
<gene>
    <name evidence="1" type="ORF">CYL18_08720</name>
</gene>
<dbReference type="Pfam" id="PF06277">
    <property type="entry name" value="EutA"/>
    <property type="match status" value="1"/>
</dbReference>
<dbReference type="PANTHER" id="PTHR32432:SF13">
    <property type="entry name" value="ETHANOLAMINE AMMONIA-LYASE REACTIVASE EUTA"/>
    <property type="match status" value="1"/>
</dbReference>
<protein>
    <submittedName>
        <fullName evidence="1">Ethanolamine utilization protein</fullName>
    </submittedName>
</protein>
<dbReference type="Proteomes" id="UP000239663">
    <property type="component" value="Unassembled WGS sequence"/>
</dbReference>
<comment type="caution">
    <text evidence="1">The sequence shown here is derived from an EMBL/GenBank/DDBJ whole genome shotgun (WGS) entry which is preliminary data.</text>
</comment>
<evidence type="ECO:0000313" key="2">
    <source>
        <dbReference type="Proteomes" id="UP000239663"/>
    </source>
</evidence>
<dbReference type="PIRSF" id="PIRSF012293">
    <property type="entry name" value="EutA"/>
    <property type="match status" value="1"/>
</dbReference>
<dbReference type="InterPro" id="IPR009377">
    <property type="entry name" value="EutA"/>
</dbReference>
<dbReference type="AlphaFoldDB" id="A0A2S7MZV2"/>
<keyword evidence="2" id="KW-1185">Reference proteome</keyword>
<dbReference type="EMBL" id="PKOZ01000004">
    <property type="protein sequence ID" value="PQD95361.1"/>
    <property type="molecule type" value="Genomic_DNA"/>
</dbReference>
<dbReference type="OrthoDB" id="1542at2"/>
<dbReference type="RefSeq" id="WP_104849116.1">
    <property type="nucleotide sequence ID" value="NZ_PKOZ01000004.1"/>
</dbReference>
<sequence>MEPYNESLLSAGIDIGTSTTKIVVSLLFLSNVSGSGHVPRLEITGRKVIYKSPVYRTPLQTESILDYQAIMDIIHQEYREANIHIEDIQTGAVIITGESAIKENARQLVSQLASSAGDFLVATAGPDLEGILAAKGSGALSYSQTTKKVTANIDIGGGTANIAVVKNGELCGTCTLTIGGRLIEYREGLPVVSETIRPLLKERGWDPVRDRKMITTYMADVLARAVNRSLEKEDEMLLLGHAPDWEESVEAVMFSGGVASCMYPDPEKKGSFDDIGADLACALLQSAEWKRWDWVEPVETSRATVIGAGTQTTEVSGATIMVDEEDLPLSNLPVHRVSFSEGFKKGILSLPAEIRKASSMHVFSGEPHAFALYLKDLPYLSYKNIKELADCLLTHLHTEPLVIVLEQDYAKVLGASMKYQEPNKKLVCIDQVDMKHGDYVDIGKVLNMGVAMFVVKTLAFGQ</sequence>
<proteinExistence type="predicted"/>